<dbReference type="Pfam" id="PF21834">
    <property type="entry name" value="DUF6894"/>
    <property type="match status" value="1"/>
</dbReference>
<evidence type="ECO:0000313" key="2">
    <source>
        <dbReference type="EMBL" id="MCJ1962480.1"/>
    </source>
</evidence>
<proteinExistence type="predicted"/>
<dbReference type="Proteomes" id="UP001162802">
    <property type="component" value="Unassembled WGS sequence"/>
</dbReference>
<dbReference type="InterPro" id="IPR054189">
    <property type="entry name" value="DUF6894"/>
</dbReference>
<accession>A0ABT0AH28</accession>
<reference evidence="2" key="1">
    <citation type="submission" date="2022-03" db="EMBL/GenBank/DDBJ databases">
        <title>Identification of a novel bacterium isolated from mangrove sediments.</title>
        <authorList>
            <person name="Pan X."/>
        </authorList>
    </citation>
    <scope>NUCLEOTIDE SEQUENCE</scope>
    <source>
        <strain evidence="2">B2637</strain>
    </source>
</reference>
<comment type="caution">
    <text evidence="2">The sequence shown here is derived from an EMBL/GenBank/DDBJ whole genome shotgun (WGS) entry which is preliminary data.</text>
</comment>
<protein>
    <recommendedName>
        <fullName evidence="1">DUF6894 domain-containing protein</fullName>
    </recommendedName>
</protein>
<gene>
    <name evidence="2" type="ORF">MTR65_17440</name>
</gene>
<feature type="domain" description="DUF6894" evidence="1">
    <location>
        <begin position="3"/>
        <end position="69"/>
    </location>
</feature>
<sequence length="76" mass="8499">MNRFYFEVRDGTPDAGDVSADFANEDAAILAAIQLAGELLLEAPQRFRQTQPWQVRVVDESREERFAIALGSEQDG</sequence>
<organism evidence="2 3">
    <name type="scientific">Novosphingobium mangrovi</name>
    <name type="common">ex Hu et al. 2023</name>
    <dbReference type="NCBI Taxonomy" id="2930094"/>
    <lineage>
        <taxon>Bacteria</taxon>
        <taxon>Pseudomonadati</taxon>
        <taxon>Pseudomonadota</taxon>
        <taxon>Alphaproteobacteria</taxon>
        <taxon>Sphingomonadales</taxon>
        <taxon>Sphingomonadaceae</taxon>
        <taxon>Novosphingobium</taxon>
    </lineage>
</organism>
<evidence type="ECO:0000259" key="1">
    <source>
        <dbReference type="Pfam" id="PF21834"/>
    </source>
</evidence>
<keyword evidence="3" id="KW-1185">Reference proteome</keyword>
<dbReference type="EMBL" id="JALHAT010000041">
    <property type="protein sequence ID" value="MCJ1962480.1"/>
    <property type="molecule type" value="Genomic_DNA"/>
</dbReference>
<dbReference type="RefSeq" id="WP_243802471.1">
    <property type="nucleotide sequence ID" value="NZ_JALHAT010000041.1"/>
</dbReference>
<name>A0ABT0AH28_9SPHN</name>
<evidence type="ECO:0000313" key="3">
    <source>
        <dbReference type="Proteomes" id="UP001162802"/>
    </source>
</evidence>